<gene>
    <name evidence="2" type="ORF">MARA_40730</name>
</gene>
<dbReference type="Gene3D" id="2.60.120.10">
    <property type="entry name" value="Jelly Rolls"/>
    <property type="match status" value="1"/>
</dbReference>
<dbReference type="CDD" id="cd02227">
    <property type="entry name" value="cupin_TM1112-like"/>
    <property type="match status" value="1"/>
</dbReference>
<proteinExistence type="predicted"/>
<protein>
    <submittedName>
        <fullName evidence="2">Cupin</fullName>
    </submittedName>
</protein>
<dbReference type="EMBL" id="AP022593">
    <property type="protein sequence ID" value="BBY50605.1"/>
    <property type="molecule type" value="Genomic_DNA"/>
</dbReference>
<dbReference type="Proteomes" id="UP000467428">
    <property type="component" value="Chromosome"/>
</dbReference>
<dbReference type="InterPro" id="IPR011051">
    <property type="entry name" value="RmlC_Cupin_sf"/>
</dbReference>
<dbReference type="AlphaFoldDB" id="A0A7I7S3Q0"/>
<geneLocation type="plasmid" evidence="3">
    <name>pjcm18538 dna</name>
</geneLocation>
<dbReference type="KEGG" id="marz:MARA_40730"/>
<evidence type="ECO:0000259" key="1">
    <source>
        <dbReference type="Pfam" id="PF05899"/>
    </source>
</evidence>
<dbReference type="InterPro" id="IPR014710">
    <property type="entry name" value="RmlC-like_jellyroll"/>
</dbReference>
<organism evidence="2 3">
    <name type="scientific">Mycolicibacterium arabiense</name>
    <dbReference type="NCBI Taxonomy" id="1286181"/>
    <lineage>
        <taxon>Bacteria</taxon>
        <taxon>Bacillati</taxon>
        <taxon>Actinomycetota</taxon>
        <taxon>Actinomycetes</taxon>
        <taxon>Mycobacteriales</taxon>
        <taxon>Mycobacteriaceae</taxon>
        <taxon>Mycolicibacterium</taxon>
    </lineage>
</organism>
<dbReference type="InterPro" id="IPR008579">
    <property type="entry name" value="UGlyAH_Cupin_dom"/>
</dbReference>
<dbReference type="PANTHER" id="PTHR40943">
    <property type="entry name" value="CYTOPLASMIC PROTEIN-RELATED"/>
    <property type="match status" value="1"/>
</dbReference>
<accession>A0A7I7S3Q0</accession>
<reference evidence="2 3" key="1">
    <citation type="journal article" date="2019" name="Emerg. Microbes Infect.">
        <title>Comprehensive subspecies identification of 175 nontuberculous mycobacteria species based on 7547 genomic profiles.</title>
        <authorList>
            <person name="Matsumoto Y."/>
            <person name="Kinjo T."/>
            <person name="Motooka D."/>
            <person name="Nabeya D."/>
            <person name="Jung N."/>
            <person name="Uechi K."/>
            <person name="Horii T."/>
            <person name="Iida T."/>
            <person name="Fujita J."/>
            <person name="Nakamura S."/>
        </authorList>
    </citation>
    <scope>NUCLEOTIDE SEQUENCE [LARGE SCALE GENOMIC DNA]</scope>
    <source>
        <strain evidence="2 3">JCM 18538</strain>
    </source>
</reference>
<dbReference type="PANTHER" id="PTHR40943:SF1">
    <property type="entry name" value="CYTOPLASMIC PROTEIN"/>
    <property type="match status" value="1"/>
</dbReference>
<evidence type="ECO:0000313" key="3">
    <source>
        <dbReference type="Proteomes" id="UP000467428"/>
    </source>
</evidence>
<keyword evidence="3" id="KW-1185">Reference proteome</keyword>
<evidence type="ECO:0000313" key="2">
    <source>
        <dbReference type="EMBL" id="BBY50605.1"/>
    </source>
</evidence>
<sequence>MFDDSGKADMSALIHLPHRTVTGDLEAAGRRAGADSGDPRLKTLAADSGTDAQVGVWECEPGGWPVVDRPDTETCYIVSGRAKITDDQTGRVVEVGAGDFVVLPPGWTGRWDVVETLRKVYTIF</sequence>
<feature type="domain" description="(S)-ureidoglycine aminohydrolase cupin" evidence="1">
    <location>
        <begin position="53"/>
        <end position="121"/>
    </location>
</feature>
<dbReference type="Pfam" id="PF05899">
    <property type="entry name" value="Cupin_3"/>
    <property type="match status" value="1"/>
</dbReference>
<dbReference type="SUPFAM" id="SSF51182">
    <property type="entry name" value="RmlC-like cupins"/>
    <property type="match status" value="1"/>
</dbReference>
<name>A0A7I7S3Q0_9MYCO</name>